<dbReference type="AlphaFoldDB" id="A0A835IK66"/>
<sequence>MNELYLSKHVLEQDAPREREKNQCQLNGEKGLLSSTTREENDKSVSTTIEQHLSKHVLGQRARREREKNEREVNCQGSSSSAAKKIYDKSITVTNEQHLSKHVLGQRARREREKNEREVSGQGSSSSAAKEKYDKSITVTNEQYLSKCVLGQHAQKEREKNDCEVNGQGLLSSAEKEENDKRKITTNEQNLSKYVLGQRARREREKKQRHLNDQCLSSSAAREENVEREAAENVVNYEPTMHHLPNGRMTTYSPELLTLPQSPVVAPSPITSMNQINIDRSPPPLLRVDTSSPMNCISIKIDVRNINCMAEASKDKNIALKQYQGDLRKTDLVQSLQVSNIDLRNRTSNQLSPGRMNTKQAVPEGEPELLPPCSKSKREEVTEGSLSLTTRPKGIIPIRSMTESETSLDVVTPNTKGEAAPLPEKQDKIQSSINIMSSPLVELNEHPTLSSGLEKISTVLDSDRCFNDPAVVHFSLSPHSNIREGEKCDPSQTQLQSLQKILIQSSSICLKSLVSNEVEPQKGGERKQTTTITEIGEQLEGMVSEASTEVYITRNFTLTENAGVFNQPLPFAGDAPVNRLTSQSKLPITLREASMHGLENQKPLCLTKCSSSLEGHSNSGNQCYKAFENGETETVMQAFLVDQSSDEVMVENRTFPFTKSYSVWGNVESLEVFRLMPQHPHFRPLQKVNELLREGQALGYMVSFATLADKVSKAQLDEPNSTFEHILESLIELEANGFNVHRIRARIKKLLTIRDRVVQLDEELKQAEGKMIQKDHEEKESITSLENEMDEKLRDLQEFLTEINKKR</sequence>
<evidence type="ECO:0000256" key="1">
    <source>
        <dbReference type="ARBA" id="ARBA00022448"/>
    </source>
</evidence>
<feature type="region of interest" description="Disordered" evidence="4">
    <location>
        <begin position="155"/>
        <end position="228"/>
    </location>
</feature>
<feature type="region of interest" description="Disordered" evidence="4">
    <location>
        <begin position="347"/>
        <end position="387"/>
    </location>
</feature>
<feature type="region of interest" description="Disordered" evidence="4">
    <location>
        <begin position="1"/>
        <end position="81"/>
    </location>
</feature>
<evidence type="ECO:0000313" key="6">
    <source>
        <dbReference type="Proteomes" id="UP000631114"/>
    </source>
</evidence>
<keyword evidence="3" id="KW-0175">Coiled coil</keyword>
<proteinExistence type="predicted"/>
<dbReference type="Proteomes" id="UP000631114">
    <property type="component" value="Unassembled WGS sequence"/>
</dbReference>
<evidence type="ECO:0000313" key="5">
    <source>
        <dbReference type="EMBL" id="KAF9620465.1"/>
    </source>
</evidence>
<feature type="compositionally biased region" description="Polar residues" evidence="4">
    <location>
        <begin position="347"/>
        <end position="360"/>
    </location>
</feature>
<feature type="compositionally biased region" description="Basic and acidic residues" evidence="4">
    <location>
        <begin position="108"/>
        <end position="119"/>
    </location>
</feature>
<keyword evidence="1" id="KW-0813">Transport</keyword>
<evidence type="ECO:0000256" key="3">
    <source>
        <dbReference type="SAM" id="Coils"/>
    </source>
</evidence>
<dbReference type="EMBL" id="JADFTS010000002">
    <property type="protein sequence ID" value="KAF9620465.1"/>
    <property type="molecule type" value="Genomic_DNA"/>
</dbReference>
<gene>
    <name evidence="5" type="ORF">IFM89_012642</name>
</gene>
<feature type="compositionally biased region" description="Basic and acidic residues" evidence="4">
    <location>
        <begin position="62"/>
        <end position="73"/>
    </location>
</feature>
<dbReference type="InterPro" id="IPR007930">
    <property type="entry name" value="DUF724"/>
</dbReference>
<dbReference type="Pfam" id="PF05266">
    <property type="entry name" value="DUF724"/>
    <property type="match status" value="1"/>
</dbReference>
<organism evidence="5 6">
    <name type="scientific">Coptis chinensis</name>
    <dbReference type="NCBI Taxonomy" id="261450"/>
    <lineage>
        <taxon>Eukaryota</taxon>
        <taxon>Viridiplantae</taxon>
        <taxon>Streptophyta</taxon>
        <taxon>Embryophyta</taxon>
        <taxon>Tracheophyta</taxon>
        <taxon>Spermatophyta</taxon>
        <taxon>Magnoliopsida</taxon>
        <taxon>Ranunculales</taxon>
        <taxon>Ranunculaceae</taxon>
        <taxon>Coptidoideae</taxon>
        <taxon>Coptis</taxon>
    </lineage>
</organism>
<keyword evidence="2" id="KW-0341">Growth regulation</keyword>
<accession>A0A835IK66</accession>
<evidence type="ECO:0000256" key="4">
    <source>
        <dbReference type="SAM" id="MobiDB-lite"/>
    </source>
</evidence>
<feature type="compositionally biased region" description="Basic and acidic residues" evidence="4">
    <location>
        <begin position="200"/>
        <end position="212"/>
    </location>
</feature>
<feature type="compositionally biased region" description="Basic and acidic residues" evidence="4">
    <location>
        <begin position="9"/>
        <end position="22"/>
    </location>
</feature>
<feature type="compositionally biased region" description="Basic and acidic residues" evidence="4">
    <location>
        <begin position="174"/>
        <end position="185"/>
    </location>
</feature>
<keyword evidence="6" id="KW-1185">Reference proteome</keyword>
<comment type="caution">
    <text evidence="5">The sequence shown here is derived from an EMBL/GenBank/DDBJ whole genome shotgun (WGS) entry which is preliminary data.</text>
</comment>
<reference evidence="5 6" key="1">
    <citation type="submission" date="2020-10" db="EMBL/GenBank/DDBJ databases">
        <title>The Coptis chinensis genome and diversification of protoberbering-type alkaloids.</title>
        <authorList>
            <person name="Wang B."/>
            <person name="Shu S."/>
            <person name="Song C."/>
            <person name="Liu Y."/>
        </authorList>
    </citation>
    <scope>NUCLEOTIDE SEQUENCE [LARGE SCALE GENOMIC DNA]</scope>
    <source>
        <strain evidence="5">HL-2020</strain>
        <tissue evidence="5">Leaf</tissue>
    </source>
</reference>
<feature type="region of interest" description="Disordered" evidence="4">
    <location>
        <begin position="93"/>
        <end position="134"/>
    </location>
</feature>
<feature type="coiled-coil region" evidence="3">
    <location>
        <begin position="750"/>
        <end position="802"/>
    </location>
</feature>
<evidence type="ECO:0000256" key="2">
    <source>
        <dbReference type="ARBA" id="ARBA00022604"/>
    </source>
</evidence>
<name>A0A835IK66_9MAGN</name>
<protein>
    <submittedName>
        <fullName evidence="5">Uncharacterized protein</fullName>
    </submittedName>
</protein>
<dbReference type="OrthoDB" id="687110at2759"/>